<dbReference type="HOGENOM" id="CLU_1730561_0_0_9"/>
<dbReference type="KEGG" id="tjr:TherJR_1748"/>
<sequence length="151" mass="16745">MKRIAGEKGYTLVEVMTAVALIGIAVIPLVSLISGQVQVNKDAGKRFIAVQAAKAKMEEIFYEIDRNPRNPNINLENNLMVAEGVYRTTEKIVMDSFSAGSPGRGNMWNNPHSDDDRLFKYVVTVRWGNPPETVTLFTYYTSVKEKGGCNG</sequence>
<dbReference type="RefSeq" id="WP_013120610.1">
    <property type="nucleotide sequence ID" value="NC_014152.1"/>
</dbReference>
<evidence type="ECO:0000256" key="1">
    <source>
        <dbReference type="SAM" id="Phobius"/>
    </source>
</evidence>
<dbReference type="NCBIfam" id="TIGR02532">
    <property type="entry name" value="IV_pilin_GFxxxE"/>
    <property type="match status" value="1"/>
</dbReference>
<dbReference type="Pfam" id="PF07963">
    <property type="entry name" value="N_methyl"/>
    <property type="match status" value="1"/>
</dbReference>
<evidence type="ECO:0008006" key="4">
    <source>
        <dbReference type="Google" id="ProtNLM"/>
    </source>
</evidence>
<proteinExistence type="predicted"/>
<dbReference type="InterPro" id="IPR012902">
    <property type="entry name" value="N_methyl_site"/>
</dbReference>
<dbReference type="eggNOG" id="COG4967">
    <property type="taxonomic scope" value="Bacteria"/>
</dbReference>
<evidence type="ECO:0000313" key="3">
    <source>
        <dbReference type="Proteomes" id="UP000002377"/>
    </source>
</evidence>
<dbReference type="AlphaFoldDB" id="D5X7M7"/>
<dbReference type="STRING" id="635013.TherJR_1748"/>
<accession>D5X7M7</accession>
<organism evidence="2 3">
    <name type="scientific">Thermincola potens (strain JR)</name>
    <dbReference type="NCBI Taxonomy" id="635013"/>
    <lineage>
        <taxon>Bacteria</taxon>
        <taxon>Bacillati</taxon>
        <taxon>Bacillota</taxon>
        <taxon>Clostridia</taxon>
        <taxon>Eubacteriales</taxon>
        <taxon>Thermincolaceae</taxon>
        <taxon>Thermincola</taxon>
    </lineage>
</organism>
<protein>
    <recommendedName>
        <fullName evidence="4">Prepilin-type N-terminal cleavage/methylation domain-containing protein</fullName>
    </recommendedName>
</protein>
<gene>
    <name evidence="2" type="ordered locus">TherJR_1748</name>
</gene>
<dbReference type="EMBL" id="CP002028">
    <property type="protein sequence ID" value="ADG82597.1"/>
    <property type="molecule type" value="Genomic_DNA"/>
</dbReference>
<name>D5X7M7_THEPJ</name>
<keyword evidence="1" id="KW-1133">Transmembrane helix</keyword>
<keyword evidence="1" id="KW-0812">Transmembrane</keyword>
<feature type="transmembrane region" description="Helical" evidence="1">
    <location>
        <begin position="12"/>
        <end position="33"/>
    </location>
</feature>
<keyword evidence="1" id="KW-0472">Membrane</keyword>
<dbReference type="Proteomes" id="UP000002377">
    <property type="component" value="Chromosome"/>
</dbReference>
<keyword evidence="3" id="KW-1185">Reference proteome</keyword>
<reference evidence="2 3" key="1">
    <citation type="submission" date="2010-05" db="EMBL/GenBank/DDBJ databases">
        <title>Complete sequence of Thermincola sp. JR.</title>
        <authorList>
            <consortium name="US DOE Joint Genome Institute"/>
            <person name="Lucas S."/>
            <person name="Copeland A."/>
            <person name="Lapidus A."/>
            <person name="Cheng J.-F."/>
            <person name="Bruce D."/>
            <person name="Goodwin L."/>
            <person name="Pitluck S."/>
            <person name="Chertkov O."/>
            <person name="Detter J.C."/>
            <person name="Han C."/>
            <person name="Tapia R."/>
            <person name="Land M."/>
            <person name="Hauser L."/>
            <person name="Kyrpides N."/>
            <person name="Mikhailova N."/>
            <person name="Hazen T.C."/>
            <person name="Woyke T."/>
        </authorList>
    </citation>
    <scope>NUCLEOTIDE SEQUENCE [LARGE SCALE GENOMIC DNA]</scope>
    <source>
        <strain evidence="2 3">JR</strain>
    </source>
</reference>
<evidence type="ECO:0000313" key="2">
    <source>
        <dbReference type="EMBL" id="ADG82597.1"/>
    </source>
</evidence>